<organism evidence="1 2">
    <name type="scientific">Ficus carica</name>
    <name type="common">Common fig</name>
    <dbReference type="NCBI Taxonomy" id="3494"/>
    <lineage>
        <taxon>Eukaryota</taxon>
        <taxon>Viridiplantae</taxon>
        <taxon>Streptophyta</taxon>
        <taxon>Embryophyta</taxon>
        <taxon>Tracheophyta</taxon>
        <taxon>Spermatophyta</taxon>
        <taxon>Magnoliopsida</taxon>
        <taxon>eudicotyledons</taxon>
        <taxon>Gunneridae</taxon>
        <taxon>Pentapetalae</taxon>
        <taxon>rosids</taxon>
        <taxon>fabids</taxon>
        <taxon>Rosales</taxon>
        <taxon>Moraceae</taxon>
        <taxon>Ficeae</taxon>
        <taxon>Ficus</taxon>
    </lineage>
</organism>
<dbReference type="SUPFAM" id="SSF52047">
    <property type="entry name" value="RNI-like"/>
    <property type="match status" value="1"/>
</dbReference>
<dbReference type="AlphaFoldDB" id="A0AA88DQG7"/>
<protein>
    <submittedName>
        <fullName evidence="1">Uncharacterized protein</fullName>
    </submittedName>
</protein>
<gene>
    <name evidence="1" type="ORF">TIFTF001_028847</name>
</gene>
<reference evidence="1" key="1">
    <citation type="submission" date="2023-07" db="EMBL/GenBank/DDBJ databases">
        <title>draft genome sequence of fig (Ficus carica).</title>
        <authorList>
            <person name="Takahashi T."/>
            <person name="Nishimura K."/>
        </authorList>
    </citation>
    <scope>NUCLEOTIDE SEQUENCE</scope>
</reference>
<keyword evidence="2" id="KW-1185">Reference proteome</keyword>
<comment type="caution">
    <text evidence="1">The sequence shown here is derived from an EMBL/GenBank/DDBJ whole genome shotgun (WGS) entry which is preliminary data.</text>
</comment>
<dbReference type="Gene3D" id="3.80.10.10">
    <property type="entry name" value="Ribonuclease Inhibitor"/>
    <property type="match status" value="1"/>
</dbReference>
<evidence type="ECO:0000313" key="2">
    <source>
        <dbReference type="Proteomes" id="UP001187192"/>
    </source>
</evidence>
<dbReference type="Proteomes" id="UP001187192">
    <property type="component" value="Unassembled WGS sequence"/>
</dbReference>
<proteinExistence type="predicted"/>
<accession>A0AA88DQG7</accession>
<evidence type="ECO:0000313" key="1">
    <source>
        <dbReference type="EMBL" id="GMN59747.1"/>
    </source>
</evidence>
<dbReference type="InterPro" id="IPR032675">
    <property type="entry name" value="LRR_dom_sf"/>
</dbReference>
<sequence>MGAVKKVGLEFLGIEANKDTGKMENCSSITFPKLKQLKFSKLHCWEEWEYCTLEDHTCVMPSLVSLRIEDCRCLRATFPNFLLRTPLQHLTINECPHLKRFCQEGTGTQELLKILTSTDCNS</sequence>
<dbReference type="EMBL" id="BTGU01000091">
    <property type="protein sequence ID" value="GMN59747.1"/>
    <property type="molecule type" value="Genomic_DNA"/>
</dbReference>
<name>A0AA88DQG7_FICCA</name>